<dbReference type="CDD" id="cd16631">
    <property type="entry name" value="mRING-HC-C4C4_RBR_HOIP"/>
    <property type="match status" value="1"/>
</dbReference>
<feature type="compositionally biased region" description="Pro residues" evidence="8">
    <location>
        <begin position="742"/>
        <end position="756"/>
    </location>
</feature>
<dbReference type="Pfam" id="PF18091">
    <property type="entry name" value="E3_UbLigase_RBR"/>
    <property type="match status" value="2"/>
</dbReference>
<feature type="compositionally biased region" description="Acidic residues" evidence="8">
    <location>
        <begin position="502"/>
        <end position="511"/>
    </location>
</feature>
<keyword evidence="9" id="KW-0812">Transmembrane</keyword>
<dbReference type="Proteomes" id="UP001292094">
    <property type="component" value="Unassembled WGS sequence"/>
</dbReference>
<dbReference type="GO" id="GO:0008270">
    <property type="term" value="F:zinc ion binding"/>
    <property type="evidence" value="ECO:0007669"/>
    <property type="project" value="UniProtKB-KW"/>
</dbReference>
<dbReference type="Pfam" id="PF01485">
    <property type="entry name" value="IBR"/>
    <property type="match status" value="1"/>
</dbReference>
<dbReference type="SUPFAM" id="SSF57850">
    <property type="entry name" value="RING/U-box"/>
    <property type="match status" value="3"/>
</dbReference>
<dbReference type="Gene3D" id="3.30.40.10">
    <property type="entry name" value="Zinc/RING finger domain, C3HC4 (zinc finger)"/>
    <property type="match status" value="1"/>
</dbReference>
<feature type="compositionally biased region" description="Polar residues" evidence="8">
    <location>
        <begin position="255"/>
        <end position="268"/>
    </location>
</feature>
<dbReference type="GO" id="GO:0061630">
    <property type="term" value="F:ubiquitin protein ligase activity"/>
    <property type="evidence" value="ECO:0007669"/>
    <property type="project" value="TreeGrafter"/>
</dbReference>
<dbReference type="Pfam" id="PF22191">
    <property type="entry name" value="IBR_1"/>
    <property type="match status" value="1"/>
</dbReference>
<keyword evidence="4 7" id="KW-0863">Zinc-finger</keyword>
<evidence type="ECO:0000259" key="11">
    <source>
        <dbReference type="PROSITE" id="PS51873"/>
    </source>
</evidence>
<feature type="compositionally biased region" description="Polar residues" evidence="8">
    <location>
        <begin position="228"/>
        <end position="248"/>
    </location>
</feature>
<keyword evidence="13" id="KW-1185">Reference proteome</keyword>
<dbReference type="InterPro" id="IPR041031">
    <property type="entry name" value="RNF31_C"/>
</dbReference>
<feature type="region of interest" description="Disordered" evidence="8">
    <location>
        <begin position="1064"/>
        <end position="1122"/>
    </location>
</feature>
<feature type="region of interest" description="Disordered" evidence="8">
    <location>
        <begin position="474"/>
        <end position="527"/>
    </location>
</feature>
<feature type="compositionally biased region" description="Low complexity" evidence="8">
    <location>
        <begin position="44"/>
        <end position="70"/>
    </location>
</feature>
<feature type="compositionally biased region" description="Basic and acidic residues" evidence="8">
    <location>
        <begin position="474"/>
        <end position="485"/>
    </location>
</feature>
<dbReference type="CDD" id="cd20351">
    <property type="entry name" value="Rcat_RBR_HOIP"/>
    <property type="match status" value="1"/>
</dbReference>
<name>A0AAE1QBS2_9EUCA</name>
<organism evidence="12 13">
    <name type="scientific">Petrolisthes manimaculis</name>
    <dbReference type="NCBI Taxonomy" id="1843537"/>
    <lineage>
        <taxon>Eukaryota</taxon>
        <taxon>Metazoa</taxon>
        <taxon>Ecdysozoa</taxon>
        <taxon>Arthropoda</taxon>
        <taxon>Crustacea</taxon>
        <taxon>Multicrustacea</taxon>
        <taxon>Malacostraca</taxon>
        <taxon>Eumalacostraca</taxon>
        <taxon>Eucarida</taxon>
        <taxon>Decapoda</taxon>
        <taxon>Pleocyemata</taxon>
        <taxon>Anomura</taxon>
        <taxon>Galatheoidea</taxon>
        <taxon>Porcellanidae</taxon>
        <taxon>Petrolisthes</taxon>
    </lineage>
</organism>
<feature type="compositionally biased region" description="Acidic residues" evidence="8">
    <location>
        <begin position="103"/>
        <end position="134"/>
    </location>
</feature>
<keyword evidence="3" id="KW-0677">Repeat</keyword>
<evidence type="ECO:0000256" key="5">
    <source>
        <dbReference type="ARBA" id="ARBA00022786"/>
    </source>
</evidence>
<evidence type="ECO:0008006" key="14">
    <source>
        <dbReference type="Google" id="ProtNLM"/>
    </source>
</evidence>
<keyword evidence="2" id="KW-0479">Metal-binding</keyword>
<feature type="region of interest" description="Disordered" evidence="8">
    <location>
        <begin position="26"/>
        <end position="160"/>
    </location>
</feature>
<evidence type="ECO:0000259" key="10">
    <source>
        <dbReference type="PROSITE" id="PS50089"/>
    </source>
</evidence>
<dbReference type="InterPro" id="IPR047542">
    <property type="entry name" value="Rcat_RBR_RNF31-like"/>
</dbReference>
<dbReference type="SMART" id="SM00647">
    <property type="entry name" value="IBR"/>
    <property type="match status" value="2"/>
</dbReference>
<feature type="transmembrane region" description="Helical" evidence="9">
    <location>
        <begin position="1547"/>
        <end position="1568"/>
    </location>
</feature>
<dbReference type="GO" id="GO:0070530">
    <property type="term" value="F:K63-linked polyubiquitin modification-dependent protein binding"/>
    <property type="evidence" value="ECO:0007669"/>
    <property type="project" value="TreeGrafter"/>
</dbReference>
<evidence type="ECO:0000256" key="4">
    <source>
        <dbReference type="ARBA" id="ARBA00022771"/>
    </source>
</evidence>
<dbReference type="GO" id="GO:0097039">
    <property type="term" value="P:protein linear polyubiquitination"/>
    <property type="evidence" value="ECO:0007669"/>
    <property type="project" value="TreeGrafter"/>
</dbReference>
<evidence type="ECO:0000256" key="3">
    <source>
        <dbReference type="ARBA" id="ARBA00022737"/>
    </source>
</evidence>
<evidence type="ECO:0000256" key="8">
    <source>
        <dbReference type="SAM" id="MobiDB-lite"/>
    </source>
</evidence>
<feature type="domain" description="RING-type" evidence="10">
    <location>
        <begin position="1180"/>
        <end position="1229"/>
    </location>
</feature>
<feature type="compositionally biased region" description="Polar residues" evidence="8">
    <location>
        <begin position="353"/>
        <end position="383"/>
    </location>
</feature>
<proteinExistence type="predicted"/>
<keyword evidence="9" id="KW-0472">Membrane</keyword>
<dbReference type="InterPro" id="IPR047541">
    <property type="entry name" value="RNF31_RBR_mRING-HC-like"/>
</dbReference>
<feature type="compositionally biased region" description="Acidic residues" evidence="8">
    <location>
        <begin position="413"/>
        <end position="431"/>
    </location>
</feature>
<feature type="compositionally biased region" description="Low complexity" evidence="8">
    <location>
        <begin position="917"/>
        <end position="993"/>
    </location>
</feature>
<feature type="region of interest" description="Disordered" evidence="8">
    <location>
        <begin position="665"/>
        <end position="878"/>
    </location>
</feature>
<dbReference type="PANTHER" id="PTHR16004">
    <property type="entry name" value="RING FINGER PROTEIN 31-RELATED"/>
    <property type="match status" value="1"/>
</dbReference>
<evidence type="ECO:0000313" key="12">
    <source>
        <dbReference type="EMBL" id="KAK4323671.1"/>
    </source>
</evidence>
<feature type="compositionally biased region" description="Acidic residues" evidence="8">
    <location>
        <begin position="340"/>
        <end position="349"/>
    </location>
</feature>
<feature type="domain" description="RING-type" evidence="11">
    <location>
        <begin position="1176"/>
        <end position="1411"/>
    </location>
</feature>
<sequence>MDGFISDSPSDYLLADNVSHVVLSIDEATPSPSSDMMVREEQLSSPSPSSTSYASSTPSDSSTSSVSEASQQDEMMVNEEEEDIEEEEDAEKQEAIQQQHQEEMEEEEEELEEEEENLEDLGGEEEEVTEEEQQEKESPHEDSGVGGGGGALGDTEQTTQLRLVRKEDVVVHPLKAFTHYADLSVSEYSEEPRRPAPLDPVTAPSHLSLDSVPLPRDAGLVPPRLSPPRQTSVSSIPSTQSCSQQLQAASKKPSKYSSTLHVSLSTQKEVYEHTTDKAAVLRRQSNQGTTTIEHTQEKSMVKESLPAQTPQSSTHLTPVKTRQESWSAPSSVRNSQVMEDRDESDEDESVSVTTGRLSLSLSASSINVKSEIIQTEQIASSGHSQDKNKEPSSEEDEDDREAQISPRHKEMTTWEDDGEPPEPEEEGEEQPQGDTGKETMLPPVAEPGMAQTRSGPVTYQKASVIVGKAIAKAMARESSVRESHSRSATPEVPEAPLATPEPPEEEEEEMEALVGGTDSSDEDDDHRTLDTIPEEEEISEMTESGRLISRTASKNVVVPLSSPNVVQLSHVTCFLNDVTTCGDPQATGWVTHQSCASLPTREPDGGHSTHSFDNTPPHTYYNQAQVTDGRVSLSNYDYETMSELKRESDNLPGIKEAKITTDALPVTQKVKDSSTGNSKVPKTVSEEVPKDNDDNDEKSSSTSSTLTQITEHKLDDFTDCAGGVEGTASKGEVSEPKVAPTSPAPASPSPASPSPVQPQTSAAPLPPSPVPTKTPSPVPTKTPSPVPPKIPSPVPETVPAPPSPETTTNAGESKIKTFRRRRPLEPKEEEEDNTKVTRPVSPQPTFVRWRRRGKKISDDSSGVTTSQTTTPATATTSTASITTTTNTTTAAATTTITTTAAATATTTTRANNITATAATTTSTRTTTTTTSTAARTTANTTTKATTTTTTAAATTTNTTKITPSTSTRATSTTAAPSTTTTTTSTTSGKSPTTVRQRGKNSMTESSGDSESEDGGVRLGDHPMIPQLLVQIEDLKARPNKKDPDYQEMRQLKNQIQMMRRELEARMEDEDEEAEEEEEEGRTDSPDTPTGEVEDGGGPTLLLLDADGGVSGLEQPQEENEQLQFDRTVRRLLAEGRAGSYEKAELAAQLLTFSFDETDSLQAAEECSSIYTAIQFLQQECELCAEKYPMRQMVSMLQCTHRCCCDCAKTYFTFQIKTKNIREVRCPFCNEPDLDANEEIANEYLNNMDILLKSFLDGETHELFQRKLRDWTLMKDPNFRWCNKCSSGFIANPRARKLICPDCKNVTCAQCHTSWEAAHEGISCEAFARWKANNDAEVAAQGVAKHLAECGITCPKCKFTYSLAKGGCMHFTCTQCKFEFCSGCGQPFRQGKKCTVGPYCERLGLHAHHPRNCLFYLRDKEPQQLQNLLKEAGVSFDTEPQGGSEHQGSGTRALCQVQEQKELPDGLKDDICGRVVPNGYAGLCRSHFIDYLGQLCFKNKVDPLPIMDEEDVRFVFRRENLKVPLRRAWESDQYYLKRLSKVTSSSKLLLVFILFSFCLASLTFVSLRLHYTEYLVEKINTHRLDPVGIFDEADLRVCLRRNGKTVPIRRWESEKLYKDKLIKLIKEHLPLEALE</sequence>
<feature type="compositionally biased region" description="Low complexity" evidence="8">
    <location>
        <begin position="864"/>
        <end position="878"/>
    </location>
</feature>
<feature type="region of interest" description="Disordered" evidence="8">
    <location>
        <begin position="176"/>
        <end position="456"/>
    </location>
</feature>
<dbReference type="InterPro" id="IPR047540">
    <property type="entry name" value="BRcat_RBR_RNF31-like"/>
</dbReference>
<protein>
    <recommendedName>
        <fullName evidence="14">RBR-type E3 ubiquitin transferase</fullName>
    </recommendedName>
</protein>
<evidence type="ECO:0000256" key="7">
    <source>
        <dbReference type="PROSITE-ProRule" id="PRU00175"/>
    </source>
</evidence>
<dbReference type="PROSITE" id="PS51873">
    <property type="entry name" value="TRIAD"/>
    <property type="match status" value="1"/>
</dbReference>
<reference evidence="12" key="1">
    <citation type="submission" date="2023-11" db="EMBL/GenBank/DDBJ databases">
        <title>Genome assemblies of two species of porcelain crab, Petrolisthes cinctipes and Petrolisthes manimaculis (Anomura: Porcellanidae).</title>
        <authorList>
            <person name="Angst P."/>
        </authorList>
    </citation>
    <scope>NUCLEOTIDE SEQUENCE</scope>
    <source>
        <strain evidence="12">PB745_02</strain>
        <tissue evidence="12">Gill</tissue>
    </source>
</reference>
<dbReference type="EMBL" id="JAWZYT010000426">
    <property type="protein sequence ID" value="KAK4323671.1"/>
    <property type="molecule type" value="Genomic_DNA"/>
</dbReference>
<dbReference type="InterPro" id="IPR001841">
    <property type="entry name" value="Znf_RING"/>
</dbReference>
<keyword evidence="6" id="KW-0862">Zinc</keyword>
<dbReference type="GO" id="GO:0036435">
    <property type="term" value="F:K48-linked polyubiquitin modification-dependent protein binding"/>
    <property type="evidence" value="ECO:0007669"/>
    <property type="project" value="TreeGrafter"/>
</dbReference>
<feature type="compositionally biased region" description="Pro residues" evidence="8">
    <location>
        <begin position="764"/>
        <end position="804"/>
    </location>
</feature>
<dbReference type="InterPro" id="IPR026254">
    <property type="entry name" value="RNF31-like"/>
</dbReference>
<evidence type="ECO:0000256" key="6">
    <source>
        <dbReference type="ARBA" id="ARBA00022833"/>
    </source>
</evidence>
<dbReference type="GO" id="GO:1990450">
    <property type="term" value="F:linear polyubiquitin binding"/>
    <property type="evidence" value="ECO:0007669"/>
    <property type="project" value="TreeGrafter"/>
</dbReference>
<accession>A0AAE1QBS2</accession>
<keyword evidence="9" id="KW-1133">Transmembrane helix</keyword>
<keyword evidence="5" id="KW-0833">Ubl conjugation pathway</keyword>
<feature type="compositionally biased region" description="Polar residues" evidence="8">
    <location>
        <begin position="283"/>
        <end position="293"/>
    </location>
</feature>
<feature type="compositionally biased region" description="Acidic residues" evidence="8">
    <location>
        <begin position="1066"/>
        <end position="1080"/>
    </location>
</feature>
<comment type="caution">
    <text evidence="12">The sequence shown here is derived from an EMBL/GenBank/DDBJ whole genome shotgun (WGS) entry which is preliminary data.</text>
</comment>
<dbReference type="CDD" id="cd20337">
    <property type="entry name" value="BRcat_RBR_HOIP"/>
    <property type="match status" value="1"/>
</dbReference>
<feature type="compositionally biased region" description="Polar residues" evidence="8">
    <location>
        <begin position="324"/>
        <end position="336"/>
    </location>
</feature>
<dbReference type="Gene3D" id="1.20.120.1750">
    <property type="match status" value="1"/>
</dbReference>
<feature type="compositionally biased region" description="Low complexity" evidence="8">
    <location>
        <begin position="486"/>
        <end position="498"/>
    </location>
</feature>
<evidence type="ECO:0000256" key="2">
    <source>
        <dbReference type="ARBA" id="ARBA00022723"/>
    </source>
</evidence>
<feature type="compositionally biased region" description="Polar residues" evidence="8">
    <location>
        <begin position="306"/>
        <end position="316"/>
    </location>
</feature>
<dbReference type="GO" id="GO:0071797">
    <property type="term" value="C:LUBAC complex"/>
    <property type="evidence" value="ECO:0007669"/>
    <property type="project" value="InterPro"/>
</dbReference>
<feature type="region of interest" description="Disordered" evidence="8">
    <location>
        <begin position="917"/>
        <end position="1020"/>
    </location>
</feature>
<dbReference type="InterPro" id="IPR002867">
    <property type="entry name" value="IBR_dom"/>
</dbReference>
<dbReference type="InterPro" id="IPR044066">
    <property type="entry name" value="TRIAD_supradom"/>
</dbReference>
<keyword evidence="1" id="KW-0808">Transferase</keyword>
<feature type="compositionally biased region" description="Acidic residues" evidence="8">
    <location>
        <begin position="76"/>
        <end position="91"/>
    </location>
</feature>
<dbReference type="InterPro" id="IPR013083">
    <property type="entry name" value="Znf_RING/FYVE/PHD"/>
</dbReference>
<evidence type="ECO:0000313" key="13">
    <source>
        <dbReference type="Proteomes" id="UP001292094"/>
    </source>
</evidence>
<dbReference type="PROSITE" id="PS50089">
    <property type="entry name" value="ZF_RING_2"/>
    <property type="match status" value="1"/>
</dbReference>
<dbReference type="PANTHER" id="PTHR16004:SF2">
    <property type="entry name" value="E3 UBIQUITIN-PROTEIN LIGASE LUBEL"/>
    <property type="match status" value="1"/>
</dbReference>
<gene>
    <name evidence="12" type="ORF">Pmani_005643</name>
</gene>
<evidence type="ECO:0000256" key="1">
    <source>
        <dbReference type="ARBA" id="ARBA00022679"/>
    </source>
</evidence>
<evidence type="ECO:0000256" key="9">
    <source>
        <dbReference type="SAM" id="Phobius"/>
    </source>
</evidence>